<dbReference type="InterPro" id="IPR002877">
    <property type="entry name" value="RNA_MeTrfase_FtsJ_dom"/>
</dbReference>
<feature type="domain" description="Ribosomal RNA methyltransferase FtsJ" evidence="11">
    <location>
        <begin position="68"/>
        <end position="253"/>
    </location>
</feature>
<evidence type="ECO:0000313" key="13">
    <source>
        <dbReference type="Proteomes" id="UP001292094"/>
    </source>
</evidence>
<dbReference type="InterPro" id="IPR015507">
    <property type="entry name" value="rRNA-MeTfrase_E"/>
</dbReference>
<dbReference type="GO" id="GO:1902775">
    <property type="term" value="P:mitochondrial large ribosomal subunit assembly"/>
    <property type="evidence" value="ECO:0007669"/>
    <property type="project" value="UniProtKB-ARBA"/>
</dbReference>
<gene>
    <name evidence="12" type="ORF">Pmani_015235</name>
</gene>
<proteinExistence type="inferred from homology"/>
<dbReference type="HAMAP" id="MF_01547">
    <property type="entry name" value="RNA_methyltr_E"/>
    <property type="match status" value="1"/>
</dbReference>
<dbReference type="EMBL" id="JAWZYT010001310">
    <property type="protein sequence ID" value="KAK4313426.1"/>
    <property type="molecule type" value="Genomic_DNA"/>
</dbReference>
<evidence type="ECO:0000256" key="5">
    <source>
        <dbReference type="ARBA" id="ARBA00022679"/>
    </source>
</evidence>
<keyword evidence="8" id="KW-0496">Mitochondrion</keyword>
<evidence type="ECO:0000256" key="9">
    <source>
        <dbReference type="ARBA" id="ARBA00041184"/>
    </source>
</evidence>
<dbReference type="PANTHER" id="PTHR10920">
    <property type="entry name" value="RIBOSOMAL RNA METHYLTRANSFERASE"/>
    <property type="match status" value="1"/>
</dbReference>
<protein>
    <recommendedName>
        <fullName evidence="9">rRNA methyltransferase 2, mitochondrial</fullName>
    </recommendedName>
</protein>
<dbReference type="AlphaFoldDB" id="A0AAE1PRC1"/>
<keyword evidence="13" id="KW-1185">Reference proteome</keyword>
<keyword evidence="7" id="KW-0809">Transit peptide</keyword>
<dbReference type="GO" id="GO:0008650">
    <property type="term" value="F:rRNA (uridine-2'-O-)-methyltransferase activity"/>
    <property type="evidence" value="ECO:0007669"/>
    <property type="project" value="TreeGrafter"/>
</dbReference>
<dbReference type="GO" id="GO:0005759">
    <property type="term" value="C:mitochondrial matrix"/>
    <property type="evidence" value="ECO:0007669"/>
    <property type="project" value="UniProtKB-ARBA"/>
</dbReference>
<dbReference type="InterPro" id="IPR029063">
    <property type="entry name" value="SAM-dependent_MTases_sf"/>
</dbReference>
<evidence type="ECO:0000256" key="6">
    <source>
        <dbReference type="ARBA" id="ARBA00022691"/>
    </source>
</evidence>
<keyword evidence="4" id="KW-0489">Methyltransferase</keyword>
<comment type="similarity">
    <text evidence="2">Belongs to the class I-like SAM-binding methyltransferase superfamily. RNA methyltransferase RlmE family.</text>
</comment>
<dbReference type="PIRSF" id="PIRSF005461">
    <property type="entry name" value="23S_rRNA_mtase"/>
    <property type="match status" value="1"/>
</dbReference>
<comment type="subcellular location">
    <subcellularLocation>
        <location evidence="1">Mitochondrion</location>
    </subcellularLocation>
</comment>
<comment type="caution">
    <text evidence="12">The sequence shown here is derived from an EMBL/GenBank/DDBJ whole genome shotgun (WGS) entry which is preliminary data.</text>
</comment>
<keyword evidence="3" id="KW-0698">rRNA processing</keyword>
<keyword evidence="6 10" id="KW-0949">S-adenosyl-L-methionine</keyword>
<dbReference type="SUPFAM" id="SSF53335">
    <property type="entry name" value="S-adenosyl-L-methionine-dependent methyltransferases"/>
    <property type="match status" value="1"/>
</dbReference>
<keyword evidence="5" id="KW-0808">Transferase</keyword>
<reference evidence="12" key="1">
    <citation type="submission" date="2023-11" db="EMBL/GenBank/DDBJ databases">
        <title>Genome assemblies of two species of porcelain crab, Petrolisthes cinctipes and Petrolisthes manimaculis (Anomura: Porcellanidae).</title>
        <authorList>
            <person name="Angst P."/>
        </authorList>
    </citation>
    <scope>NUCLEOTIDE SEQUENCE</scope>
    <source>
        <strain evidence="12">PB745_02</strain>
        <tissue evidence="12">Gill</tissue>
    </source>
</reference>
<evidence type="ECO:0000256" key="10">
    <source>
        <dbReference type="PIRSR" id="PIRSR005461-1"/>
    </source>
</evidence>
<evidence type="ECO:0000313" key="12">
    <source>
        <dbReference type="EMBL" id="KAK4313426.1"/>
    </source>
</evidence>
<dbReference type="Proteomes" id="UP001292094">
    <property type="component" value="Unassembled WGS sequence"/>
</dbReference>
<dbReference type="InterPro" id="IPR050082">
    <property type="entry name" value="RNA_methyltr_RlmE"/>
</dbReference>
<feature type="active site" description="Proton acceptor" evidence="10">
    <location>
        <position position="210"/>
    </location>
</feature>
<name>A0AAE1PRC1_9EUCA</name>
<dbReference type="FunFam" id="3.40.50.150:FF:000129">
    <property type="entry name" value="Mitochondrial rRNA methyltransferase 2"/>
    <property type="match status" value="1"/>
</dbReference>
<evidence type="ECO:0000256" key="1">
    <source>
        <dbReference type="ARBA" id="ARBA00004173"/>
    </source>
</evidence>
<evidence type="ECO:0000256" key="2">
    <source>
        <dbReference type="ARBA" id="ARBA00009258"/>
    </source>
</evidence>
<accession>A0AAE1PRC1</accession>
<dbReference type="Gene3D" id="3.40.50.150">
    <property type="entry name" value="Vaccinia Virus protein VP39"/>
    <property type="match status" value="1"/>
</dbReference>
<evidence type="ECO:0000256" key="4">
    <source>
        <dbReference type="ARBA" id="ARBA00022603"/>
    </source>
</evidence>
<evidence type="ECO:0000256" key="8">
    <source>
        <dbReference type="ARBA" id="ARBA00023128"/>
    </source>
</evidence>
<evidence type="ECO:0000256" key="7">
    <source>
        <dbReference type="ARBA" id="ARBA00022946"/>
    </source>
</evidence>
<organism evidence="12 13">
    <name type="scientific">Petrolisthes manimaculis</name>
    <dbReference type="NCBI Taxonomy" id="1843537"/>
    <lineage>
        <taxon>Eukaryota</taxon>
        <taxon>Metazoa</taxon>
        <taxon>Ecdysozoa</taxon>
        <taxon>Arthropoda</taxon>
        <taxon>Crustacea</taxon>
        <taxon>Multicrustacea</taxon>
        <taxon>Malacostraca</taxon>
        <taxon>Eumalacostraca</taxon>
        <taxon>Eucarida</taxon>
        <taxon>Decapoda</taxon>
        <taxon>Pleocyemata</taxon>
        <taxon>Anomura</taxon>
        <taxon>Galatheoidea</taxon>
        <taxon>Porcellanidae</taxon>
        <taxon>Petrolisthes</taxon>
    </lineage>
</organism>
<evidence type="ECO:0000259" key="11">
    <source>
        <dbReference type="Pfam" id="PF01728"/>
    </source>
</evidence>
<evidence type="ECO:0000256" key="3">
    <source>
        <dbReference type="ARBA" id="ARBA00022552"/>
    </source>
</evidence>
<dbReference type="PANTHER" id="PTHR10920:SF18">
    <property type="entry name" value="RRNA METHYLTRANSFERASE 2, MITOCHONDRIAL"/>
    <property type="match status" value="1"/>
</dbReference>
<sequence>MSRTKYCMRLGFLSAKPVYLSTERQVCTSGIRWKMVPRNLKGRSKSSQDWLTRQLNDPYVKLRNYKQYRARSAFKLCEIDERYKLLHPGQVVVECGASPGAWTQVAVEAVNSLPKDEKQNQGLVIGVDLLTIHPLPGATLMGGRDFTLPKTQQLILDVLQGRKIDVVLSDMAPNATGSKYLDHDSIITLAYSALRFALQHSNKGAIFLCKIWDGQKSEQFIKDMRRFYNIVKEVKPPASRSDSTEKFVLGKNFYGLDER</sequence>
<dbReference type="Pfam" id="PF01728">
    <property type="entry name" value="FtsJ"/>
    <property type="match status" value="1"/>
</dbReference>